<protein>
    <submittedName>
        <fullName evidence="4">Uncharacterized protein</fullName>
    </submittedName>
</protein>
<name>A0A399RK36_9PROT</name>
<organism evidence="4 5">
    <name type="scientific">Henriciella mobilis</name>
    <dbReference type="NCBI Taxonomy" id="2305467"/>
    <lineage>
        <taxon>Bacteria</taxon>
        <taxon>Pseudomonadati</taxon>
        <taxon>Pseudomonadota</taxon>
        <taxon>Alphaproteobacteria</taxon>
        <taxon>Hyphomonadales</taxon>
        <taxon>Hyphomonadaceae</taxon>
        <taxon>Henriciella</taxon>
    </lineage>
</organism>
<feature type="chain" id="PRO_5017354705" evidence="3">
    <location>
        <begin position="21"/>
        <end position="257"/>
    </location>
</feature>
<comment type="caution">
    <text evidence="4">The sequence shown here is derived from an EMBL/GenBank/DDBJ whole genome shotgun (WGS) entry which is preliminary data.</text>
</comment>
<feature type="region of interest" description="Disordered" evidence="2">
    <location>
        <begin position="118"/>
        <end position="142"/>
    </location>
</feature>
<accession>A0A399RK36</accession>
<dbReference type="Proteomes" id="UP000266385">
    <property type="component" value="Unassembled WGS sequence"/>
</dbReference>
<feature type="signal peptide" evidence="3">
    <location>
        <begin position="1"/>
        <end position="20"/>
    </location>
</feature>
<feature type="coiled-coil region" evidence="1">
    <location>
        <begin position="143"/>
        <end position="170"/>
    </location>
</feature>
<keyword evidence="1" id="KW-0175">Coiled coil</keyword>
<evidence type="ECO:0000313" key="5">
    <source>
        <dbReference type="Proteomes" id="UP000266385"/>
    </source>
</evidence>
<evidence type="ECO:0000256" key="2">
    <source>
        <dbReference type="SAM" id="MobiDB-lite"/>
    </source>
</evidence>
<dbReference type="AlphaFoldDB" id="A0A399RK36"/>
<reference evidence="4 5" key="1">
    <citation type="submission" date="2018-08" db="EMBL/GenBank/DDBJ databases">
        <title>Henriciella mobilis sp. nov., isolated from seawater.</title>
        <authorList>
            <person name="Cheng H."/>
            <person name="Wu Y.-H."/>
            <person name="Xu X.-W."/>
            <person name="Guo L.-L."/>
        </authorList>
    </citation>
    <scope>NUCLEOTIDE SEQUENCE [LARGE SCALE GENOMIC DNA]</scope>
    <source>
        <strain evidence="4 5">JN25</strain>
    </source>
</reference>
<dbReference type="RefSeq" id="WP_119375428.1">
    <property type="nucleotide sequence ID" value="NZ_QWFX01000006.1"/>
</dbReference>
<keyword evidence="5" id="KW-1185">Reference proteome</keyword>
<sequence length="257" mass="28568">MKPLRAALAPFIALSLTLPACVTSEPGAGPSADDAPAFDLSKCQGFRNFDLAEIRERMSDEDWQKASDRVTNILADQHIPEVAKDAETLILAYQASYPTVRTTIWYSAERQEWRGYRTSSGTAYGPVPPPPPPPPPPEDPDQLEKYKAARAKEQARKEAAERAEEELRREGYVYTAASTAIIEAWMNDPCFAAEPDFIRTPLTLKLGDRAGEGWYCPPDGNFWVGEIRKRGETVRQMSVPCISKTATHGFLAWATSY</sequence>
<keyword evidence="3" id="KW-0732">Signal</keyword>
<feature type="compositionally biased region" description="Pro residues" evidence="2">
    <location>
        <begin position="126"/>
        <end position="137"/>
    </location>
</feature>
<proteinExistence type="predicted"/>
<evidence type="ECO:0000256" key="1">
    <source>
        <dbReference type="SAM" id="Coils"/>
    </source>
</evidence>
<evidence type="ECO:0000256" key="3">
    <source>
        <dbReference type="SAM" id="SignalP"/>
    </source>
</evidence>
<evidence type="ECO:0000313" key="4">
    <source>
        <dbReference type="EMBL" id="RIJ30109.1"/>
    </source>
</evidence>
<dbReference type="EMBL" id="QWFX01000006">
    <property type="protein sequence ID" value="RIJ30109.1"/>
    <property type="molecule type" value="Genomic_DNA"/>
</dbReference>
<gene>
    <name evidence="4" type="ORF">D1223_05495</name>
</gene>